<comment type="caution">
    <text evidence="3">The sequence shown here is derived from an EMBL/GenBank/DDBJ whole genome shotgun (WGS) entry which is preliminary data.</text>
</comment>
<keyword evidence="4" id="KW-1185">Reference proteome</keyword>
<keyword evidence="2" id="KW-0472">Membrane</keyword>
<dbReference type="EMBL" id="JBHSXS010000025">
    <property type="protein sequence ID" value="MFC6884212.1"/>
    <property type="molecule type" value="Genomic_DNA"/>
</dbReference>
<evidence type="ECO:0000256" key="2">
    <source>
        <dbReference type="SAM" id="Phobius"/>
    </source>
</evidence>
<evidence type="ECO:0000313" key="4">
    <source>
        <dbReference type="Proteomes" id="UP001596380"/>
    </source>
</evidence>
<protein>
    <submittedName>
        <fullName evidence="3">Uncharacterized protein</fullName>
    </submittedName>
</protein>
<evidence type="ECO:0000313" key="3">
    <source>
        <dbReference type="EMBL" id="MFC6884212.1"/>
    </source>
</evidence>
<feature type="transmembrane region" description="Helical" evidence="2">
    <location>
        <begin position="65"/>
        <end position="86"/>
    </location>
</feature>
<keyword evidence="2" id="KW-0812">Transmembrane</keyword>
<keyword evidence="2" id="KW-1133">Transmembrane helix</keyword>
<gene>
    <name evidence="3" type="ORF">ACFQKB_30940</name>
</gene>
<feature type="compositionally biased region" description="Gly residues" evidence="1">
    <location>
        <begin position="29"/>
        <end position="39"/>
    </location>
</feature>
<feature type="compositionally biased region" description="Pro residues" evidence="1">
    <location>
        <begin position="1"/>
        <end position="10"/>
    </location>
</feature>
<organism evidence="3 4">
    <name type="scientific">Actinomadura yumaensis</name>
    <dbReference type="NCBI Taxonomy" id="111807"/>
    <lineage>
        <taxon>Bacteria</taxon>
        <taxon>Bacillati</taxon>
        <taxon>Actinomycetota</taxon>
        <taxon>Actinomycetes</taxon>
        <taxon>Streptosporangiales</taxon>
        <taxon>Thermomonosporaceae</taxon>
        <taxon>Actinomadura</taxon>
    </lineage>
</organism>
<dbReference type="Proteomes" id="UP001596380">
    <property type="component" value="Unassembled WGS sequence"/>
</dbReference>
<accession>A0ABW2CR52</accession>
<sequence length="114" mass="11473">MAPQAQPLPPMDMATNGAVLPPVNAPGLPGQGMGRGGAHAAGESQMTLVSPTGTDRGGGLDWAKVLGISLIAEVGLLWLAACLGLWRRRAALARAGGARRAASRVRGGGDANVR</sequence>
<proteinExistence type="predicted"/>
<feature type="region of interest" description="Disordered" evidence="1">
    <location>
        <begin position="1"/>
        <end position="41"/>
    </location>
</feature>
<reference evidence="4" key="1">
    <citation type="journal article" date="2019" name="Int. J. Syst. Evol. Microbiol.">
        <title>The Global Catalogue of Microorganisms (GCM) 10K type strain sequencing project: providing services to taxonomists for standard genome sequencing and annotation.</title>
        <authorList>
            <consortium name="The Broad Institute Genomics Platform"/>
            <consortium name="The Broad Institute Genome Sequencing Center for Infectious Disease"/>
            <person name="Wu L."/>
            <person name="Ma J."/>
        </authorList>
    </citation>
    <scope>NUCLEOTIDE SEQUENCE [LARGE SCALE GENOMIC DNA]</scope>
    <source>
        <strain evidence="4">JCM 3369</strain>
    </source>
</reference>
<name>A0ABW2CR52_9ACTN</name>
<dbReference type="RefSeq" id="WP_160821397.1">
    <property type="nucleotide sequence ID" value="NZ_JBHSXE010000001.1"/>
</dbReference>
<evidence type="ECO:0000256" key="1">
    <source>
        <dbReference type="SAM" id="MobiDB-lite"/>
    </source>
</evidence>